<sequence length="120" mass="12326">MIIVLVIHILLCVGLSVTVLLQAGKGGGLSGAFGGAGTQTILGQRGAATFLSKLTRWLAISYMVLSMVLAFLYSTPKPEEDAQPGAGTEETEKPPEAKPMATEEPAAETGGGEQPTPGTQ</sequence>
<dbReference type="STRING" id="1817816.A2Y64_09460"/>
<evidence type="ECO:0000256" key="11">
    <source>
        <dbReference type="SAM" id="MobiDB-lite"/>
    </source>
</evidence>
<accession>A0A1F5FFV7</accession>
<keyword evidence="3 10" id="KW-0813">Transport</keyword>
<evidence type="ECO:0000256" key="7">
    <source>
        <dbReference type="ARBA" id="ARBA00022989"/>
    </source>
</evidence>
<reference evidence="12 13" key="1">
    <citation type="journal article" date="2016" name="Nat. Commun.">
        <title>Thousands of microbial genomes shed light on interconnected biogeochemical processes in an aquifer system.</title>
        <authorList>
            <person name="Anantharaman K."/>
            <person name="Brown C.T."/>
            <person name="Hug L.A."/>
            <person name="Sharon I."/>
            <person name="Castelle C.J."/>
            <person name="Probst A.J."/>
            <person name="Thomas B.C."/>
            <person name="Singh A."/>
            <person name="Wilkins M.J."/>
            <person name="Karaoz U."/>
            <person name="Brodie E.L."/>
            <person name="Williams K.H."/>
            <person name="Hubbard S.S."/>
            <person name="Banfield J.F."/>
        </authorList>
    </citation>
    <scope>NUCLEOTIDE SEQUENCE [LARGE SCALE GENOMIC DNA]</scope>
</reference>
<dbReference type="Proteomes" id="UP000177187">
    <property type="component" value="Unassembled WGS sequence"/>
</dbReference>
<dbReference type="PRINTS" id="PR01651">
    <property type="entry name" value="SECGEXPORT"/>
</dbReference>
<feature type="transmembrane region" description="Helical" evidence="10">
    <location>
        <begin position="54"/>
        <end position="73"/>
    </location>
</feature>
<evidence type="ECO:0000256" key="4">
    <source>
        <dbReference type="ARBA" id="ARBA00022475"/>
    </source>
</evidence>
<feature type="compositionally biased region" description="Low complexity" evidence="11">
    <location>
        <begin position="98"/>
        <end position="120"/>
    </location>
</feature>
<keyword evidence="5 10" id="KW-0812">Transmembrane</keyword>
<comment type="caution">
    <text evidence="12">The sequence shown here is derived from an EMBL/GenBank/DDBJ whole genome shotgun (WGS) entry which is preliminary data.</text>
</comment>
<dbReference type="GO" id="GO:0043952">
    <property type="term" value="P:protein transport by the Sec complex"/>
    <property type="evidence" value="ECO:0007669"/>
    <property type="project" value="TreeGrafter"/>
</dbReference>
<organism evidence="12 13">
    <name type="scientific">Candidatus Coatesbacteria bacterium RBG_13_66_14</name>
    <dbReference type="NCBI Taxonomy" id="1817816"/>
    <lineage>
        <taxon>Bacteria</taxon>
        <taxon>Candidatus Coatesiibacteriota</taxon>
    </lineage>
</organism>
<keyword evidence="6 10" id="KW-0653">Protein transport</keyword>
<protein>
    <recommendedName>
        <fullName evidence="10">Protein-export membrane protein SecG</fullName>
    </recommendedName>
</protein>
<keyword evidence="7 10" id="KW-1133">Transmembrane helix</keyword>
<dbReference type="AlphaFoldDB" id="A0A1F5FFV7"/>
<comment type="function">
    <text evidence="10">Involved in protein export. Participates in an early event of protein translocation.</text>
</comment>
<evidence type="ECO:0000313" key="12">
    <source>
        <dbReference type="EMBL" id="OGD78496.1"/>
    </source>
</evidence>
<dbReference type="PANTHER" id="PTHR34182">
    <property type="entry name" value="PROTEIN-EXPORT MEMBRANE PROTEIN SECG"/>
    <property type="match status" value="1"/>
</dbReference>
<dbReference type="InterPro" id="IPR004692">
    <property type="entry name" value="SecG"/>
</dbReference>
<evidence type="ECO:0000256" key="10">
    <source>
        <dbReference type="RuleBase" id="RU365087"/>
    </source>
</evidence>
<dbReference type="EMBL" id="MFAF01000034">
    <property type="protein sequence ID" value="OGD78496.1"/>
    <property type="molecule type" value="Genomic_DNA"/>
</dbReference>
<dbReference type="NCBIfam" id="TIGR00810">
    <property type="entry name" value="secG"/>
    <property type="match status" value="1"/>
</dbReference>
<proteinExistence type="inferred from homology"/>
<evidence type="ECO:0000313" key="13">
    <source>
        <dbReference type="Proteomes" id="UP000177187"/>
    </source>
</evidence>
<evidence type="ECO:0000256" key="3">
    <source>
        <dbReference type="ARBA" id="ARBA00022448"/>
    </source>
</evidence>
<keyword evidence="8 10" id="KW-0811">Translocation</keyword>
<dbReference type="GO" id="GO:0065002">
    <property type="term" value="P:intracellular protein transmembrane transport"/>
    <property type="evidence" value="ECO:0007669"/>
    <property type="project" value="TreeGrafter"/>
</dbReference>
<dbReference type="GO" id="GO:0005886">
    <property type="term" value="C:plasma membrane"/>
    <property type="evidence" value="ECO:0007669"/>
    <property type="project" value="UniProtKB-SubCell"/>
</dbReference>
<feature type="region of interest" description="Disordered" evidence="11">
    <location>
        <begin position="77"/>
        <end position="120"/>
    </location>
</feature>
<dbReference type="GO" id="GO:0009306">
    <property type="term" value="P:protein secretion"/>
    <property type="evidence" value="ECO:0007669"/>
    <property type="project" value="UniProtKB-UniRule"/>
</dbReference>
<dbReference type="GO" id="GO:0015450">
    <property type="term" value="F:protein-transporting ATPase activity"/>
    <property type="evidence" value="ECO:0007669"/>
    <property type="project" value="UniProtKB-UniRule"/>
</dbReference>
<dbReference type="Pfam" id="PF03840">
    <property type="entry name" value="SecG"/>
    <property type="match status" value="1"/>
</dbReference>
<name>A0A1F5FFV7_9BACT</name>
<comment type="caution">
    <text evidence="10">Lacks conserved residue(s) required for the propagation of feature annotation.</text>
</comment>
<comment type="subcellular location">
    <subcellularLocation>
        <location evidence="1 10">Cell membrane</location>
        <topology evidence="1 10">Multi-pass membrane protein</topology>
    </subcellularLocation>
</comment>
<evidence type="ECO:0000256" key="8">
    <source>
        <dbReference type="ARBA" id="ARBA00023010"/>
    </source>
</evidence>
<evidence type="ECO:0000256" key="9">
    <source>
        <dbReference type="ARBA" id="ARBA00023136"/>
    </source>
</evidence>
<evidence type="ECO:0000256" key="5">
    <source>
        <dbReference type="ARBA" id="ARBA00022692"/>
    </source>
</evidence>
<comment type="similarity">
    <text evidence="2 10">Belongs to the SecG family.</text>
</comment>
<dbReference type="PANTHER" id="PTHR34182:SF1">
    <property type="entry name" value="PROTEIN-EXPORT MEMBRANE PROTEIN SECG"/>
    <property type="match status" value="1"/>
</dbReference>
<evidence type="ECO:0000256" key="6">
    <source>
        <dbReference type="ARBA" id="ARBA00022927"/>
    </source>
</evidence>
<keyword evidence="9 10" id="KW-0472">Membrane</keyword>
<gene>
    <name evidence="12" type="ORF">A2Y64_09460</name>
</gene>
<evidence type="ECO:0000256" key="1">
    <source>
        <dbReference type="ARBA" id="ARBA00004651"/>
    </source>
</evidence>
<keyword evidence="4 10" id="KW-1003">Cell membrane</keyword>
<evidence type="ECO:0000256" key="2">
    <source>
        <dbReference type="ARBA" id="ARBA00008445"/>
    </source>
</evidence>